<dbReference type="AlphaFoldDB" id="A0A428S766"/>
<name>A0A428S766_9HYPO</name>
<dbReference type="Proteomes" id="UP000287144">
    <property type="component" value="Unassembled WGS sequence"/>
</dbReference>
<sequence length="88" mass="9688">MARTASPARKINFPRRPDPRPPIVYSDNNSYGCIEGDFDLIPIDPDTILMLPSSYDSQSDLVFGPVHPLPILGLLNTLAEIHGPLYPS</sequence>
<keyword evidence="3" id="KW-1185">Reference proteome</keyword>
<comment type="caution">
    <text evidence="2">The sequence shown here is derived from an EMBL/GenBank/DDBJ whole genome shotgun (WGS) entry which is preliminary data.</text>
</comment>
<accession>A0A428S766</accession>
<dbReference type="EMBL" id="NKCK01000316">
    <property type="protein sequence ID" value="RSL85655.1"/>
    <property type="molecule type" value="Genomic_DNA"/>
</dbReference>
<evidence type="ECO:0000256" key="1">
    <source>
        <dbReference type="SAM" id="MobiDB-lite"/>
    </source>
</evidence>
<proteinExistence type="predicted"/>
<evidence type="ECO:0000313" key="2">
    <source>
        <dbReference type="EMBL" id="RSL85655.1"/>
    </source>
</evidence>
<feature type="region of interest" description="Disordered" evidence="1">
    <location>
        <begin position="1"/>
        <end position="24"/>
    </location>
</feature>
<reference evidence="2 3" key="1">
    <citation type="submission" date="2017-06" db="EMBL/GenBank/DDBJ databases">
        <title>Comparative genomic analysis of Ambrosia Fusariam Clade fungi.</title>
        <authorList>
            <person name="Stajich J.E."/>
            <person name="Carrillo J."/>
            <person name="Kijimoto T."/>
            <person name="Eskalen A."/>
            <person name="O'Donnell K."/>
            <person name="Kasson M."/>
        </authorList>
    </citation>
    <scope>NUCLEOTIDE SEQUENCE [LARGE SCALE GENOMIC DNA]</scope>
    <source>
        <strain evidence="2 3">NRRL62579</strain>
    </source>
</reference>
<organism evidence="2 3">
    <name type="scientific">Fusarium oligoseptatum</name>
    <dbReference type="NCBI Taxonomy" id="2604345"/>
    <lineage>
        <taxon>Eukaryota</taxon>
        <taxon>Fungi</taxon>
        <taxon>Dikarya</taxon>
        <taxon>Ascomycota</taxon>
        <taxon>Pezizomycotina</taxon>
        <taxon>Sordariomycetes</taxon>
        <taxon>Hypocreomycetidae</taxon>
        <taxon>Hypocreales</taxon>
        <taxon>Nectriaceae</taxon>
        <taxon>Fusarium</taxon>
        <taxon>Fusarium solani species complex</taxon>
    </lineage>
</organism>
<evidence type="ECO:0000313" key="3">
    <source>
        <dbReference type="Proteomes" id="UP000287144"/>
    </source>
</evidence>
<gene>
    <name evidence="2" type="ORF">CEP52_016075</name>
</gene>
<protein>
    <submittedName>
        <fullName evidence="2">Uncharacterized protein</fullName>
    </submittedName>
</protein>